<dbReference type="GO" id="GO:0003676">
    <property type="term" value="F:nucleic acid binding"/>
    <property type="evidence" value="ECO:0007669"/>
    <property type="project" value="InterPro"/>
</dbReference>
<dbReference type="InterPro" id="IPR001584">
    <property type="entry name" value="Integrase_cat-core"/>
</dbReference>
<proteinExistence type="predicted"/>
<feature type="domain" description="Integrase catalytic" evidence="2">
    <location>
        <begin position="148"/>
        <end position="312"/>
    </location>
</feature>
<reference evidence="4" key="1">
    <citation type="journal article" date="2014" name="Genome Announc.">
        <title>Draft genome sequence of Weissella oryzae SG25T, isolated from fermented rice grains.</title>
        <authorList>
            <person name="Tanizawa Y."/>
            <person name="Fujisawa T."/>
            <person name="Mochizuki T."/>
            <person name="Kaminuma E."/>
            <person name="Suzuki Y."/>
            <person name="Nakamura Y."/>
            <person name="Tohno M."/>
        </authorList>
    </citation>
    <scope>NUCLEOTIDE SEQUENCE [LARGE SCALE GENOMIC DNA]</scope>
    <source>
        <strain evidence="4">DSM 25784 / JCM 18191 / LMG 30913 / SG25</strain>
    </source>
</reference>
<protein>
    <submittedName>
        <fullName evidence="3">IS30 family transposas</fullName>
    </submittedName>
</protein>
<organism evidence="3 4">
    <name type="scientific">Weissella oryzae (strain DSM 25784 / JCM 18191 / LMG 30913 / SG25)</name>
    <dbReference type="NCBI Taxonomy" id="1329250"/>
    <lineage>
        <taxon>Bacteria</taxon>
        <taxon>Bacillati</taxon>
        <taxon>Bacillota</taxon>
        <taxon>Bacilli</taxon>
        <taxon>Lactobacillales</taxon>
        <taxon>Lactobacillaceae</taxon>
        <taxon>Weissella</taxon>
    </lineage>
</organism>
<dbReference type="InterPro" id="IPR053392">
    <property type="entry name" value="Transposase_IS30-like"/>
</dbReference>
<dbReference type="NCBIfam" id="NF033563">
    <property type="entry name" value="transpos_IS30"/>
    <property type="match status" value="1"/>
</dbReference>
<dbReference type="EMBL" id="DF820490">
    <property type="protein sequence ID" value="GAK31074.1"/>
    <property type="molecule type" value="Genomic_DNA"/>
</dbReference>
<dbReference type="InterPro" id="IPR036397">
    <property type="entry name" value="RNaseH_sf"/>
</dbReference>
<sequence>MIWTWRYDRKPALSYAEIAKRLGRAKSTIFNEVHYNRMRPDISLQKFPYDPEFADYNAEQKRVLRKRGSVKVKSRQLKRIKKLWYEENYTIPMIAHDVKINLSTGTLYKYLHQGFNALVGYKLRKHRKKTKRFKPVAKQQKADEKRSINTRPKHVASRRQFGHWEMDCVDSRNGVKAALLVLTERKTRFTVVYKVHNKSVEQIVGALKQFKKQYTGSIRSITTDRGSEFTNLSVMYYLESNHISVYYAHPYSPEEKGTIERINRDIRRFFPKGTSFASILPSEIKEVVKTLNNFPREVLKWERPRVLFREAKHQADVRLKMKKAKRLTQTYKLA</sequence>
<dbReference type="Gene3D" id="3.30.420.10">
    <property type="entry name" value="Ribonuclease H-like superfamily/Ribonuclease H"/>
    <property type="match status" value="1"/>
</dbReference>
<keyword evidence="4" id="KW-1185">Reference proteome</keyword>
<dbReference type="Pfam" id="PF00665">
    <property type="entry name" value="rve"/>
    <property type="match status" value="1"/>
</dbReference>
<dbReference type="PROSITE" id="PS50994">
    <property type="entry name" value="INTEGRASE"/>
    <property type="match status" value="1"/>
</dbReference>
<evidence type="ECO:0000313" key="4">
    <source>
        <dbReference type="Proteomes" id="UP000030643"/>
    </source>
</evidence>
<dbReference type="eggNOG" id="COG2826">
    <property type="taxonomic scope" value="Bacteria"/>
</dbReference>
<gene>
    <name evidence="3" type="ORF">WOSG25_070510</name>
</gene>
<dbReference type="SUPFAM" id="SSF53098">
    <property type="entry name" value="Ribonuclease H-like"/>
    <property type="match status" value="1"/>
</dbReference>
<evidence type="ECO:0000256" key="1">
    <source>
        <dbReference type="SAM" id="MobiDB-lite"/>
    </source>
</evidence>
<dbReference type="InterPro" id="IPR051917">
    <property type="entry name" value="Transposase-Integrase"/>
</dbReference>
<dbReference type="GO" id="GO:0032196">
    <property type="term" value="P:transposition"/>
    <property type="evidence" value="ECO:0007669"/>
    <property type="project" value="TreeGrafter"/>
</dbReference>
<dbReference type="GO" id="GO:0004803">
    <property type="term" value="F:transposase activity"/>
    <property type="evidence" value="ECO:0007669"/>
    <property type="project" value="TreeGrafter"/>
</dbReference>
<feature type="region of interest" description="Disordered" evidence="1">
    <location>
        <begin position="135"/>
        <end position="154"/>
    </location>
</feature>
<dbReference type="PANTHER" id="PTHR10948">
    <property type="entry name" value="TRANSPOSASE"/>
    <property type="match status" value="1"/>
</dbReference>
<dbReference type="InterPro" id="IPR012337">
    <property type="entry name" value="RNaseH-like_sf"/>
</dbReference>
<evidence type="ECO:0000313" key="3">
    <source>
        <dbReference type="EMBL" id="GAK31074.1"/>
    </source>
</evidence>
<dbReference type="PANTHER" id="PTHR10948:SF23">
    <property type="entry name" value="TRANSPOSASE INSI FOR INSERTION SEQUENCE ELEMENT IS30A-RELATED"/>
    <property type="match status" value="1"/>
</dbReference>
<dbReference type="Proteomes" id="UP000030643">
    <property type="component" value="Unassembled WGS sequence"/>
</dbReference>
<dbReference type="GO" id="GO:0015074">
    <property type="term" value="P:DNA integration"/>
    <property type="evidence" value="ECO:0007669"/>
    <property type="project" value="InterPro"/>
</dbReference>
<accession>A0A069CU95</accession>
<dbReference type="GO" id="GO:0005829">
    <property type="term" value="C:cytosol"/>
    <property type="evidence" value="ECO:0007669"/>
    <property type="project" value="TreeGrafter"/>
</dbReference>
<dbReference type="AlphaFoldDB" id="A0A069CU95"/>
<name>A0A069CU95_WEIOS</name>
<evidence type="ECO:0000259" key="2">
    <source>
        <dbReference type="PROSITE" id="PS50994"/>
    </source>
</evidence>